<keyword evidence="3" id="KW-1185">Reference proteome</keyword>
<reference evidence="2" key="2">
    <citation type="submission" date="2023-05" db="EMBL/GenBank/DDBJ databases">
        <authorList>
            <consortium name="Lawrence Berkeley National Laboratory"/>
            <person name="Steindorff A."/>
            <person name="Hensen N."/>
            <person name="Bonometti L."/>
            <person name="Westerberg I."/>
            <person name="Brannstrom I.O."/>
            <person name="Guillou S."/>
            <person name="Cros-Aarteil S."/>
            <person name="Calhoun S."/>
            <person name="Haridas S."/>
            <person name="Kuo A."/>
            <person name="Mondo S."/>
            <person name="Pangilinan J."/>
            <person name="Riley R."/>
            <person name="Labutti K."/>
            <person name="Andreopoulos B."/>
            <person name="Lipzen A."/>
            <person name="Chen C."/>
            <person name="Yanf M."/>
            <person name="Daum C."/>
            <person name="Ng V."/>
            <person name="Clum A."/>
            <person name="Ohm R."/>
            <person name="Martin F."/>
            <person name="Silar P."/>
            <person name="Natvig D."/>
            <person name="Lalanne C."/>
            <person name="Gautier V."/>
            <person name="Ament-Velasquez S.L."/>
            <person name="Kruys A."/>
            <person name="Hutchinson M.I."/>
            <person name="Powell A.J."/>
            <person name="Barry K."/>
            <person name="Miller A.N."/>
            <person name="Grigoriev I.V."/>
            <person name="Debuchy R."/>
            <person name="Gladieux P."/>
            <person name="Thoren M.H."/>
            <person name="Johannesson H."/>
        </authorList>
    </citation>
    <scope>NUCLEOTIDE SEQUENCE</scope>
    <source>
        <strain evidence="2">CBS 757.83</strain>
    </source>
</reference>
<gene>
    <name evidence="2" type="ORF">N658DRAFT_495514</name>
</gene>
<name>A0AAN6T1Z2_9PEZI</name>
<feature type="region of interest" description="Disordered" evidence="1">
    <location>
        <begin position="48"/>
        <end position="108"/>
    </location>
</feature>
<dbReference type="Proteomes" id="UP001305647">
    <property type="component" value="Unassembled WGS sequence"/>
</dbReference>
<evidence type="ECO:0000313" key="2">
    <source>
        <dbReference type="EMBL" id="KAK4102160.1"/>
    </source>
</evidence>
<evidence type="ECO:0000313" key="3">
    <source>
        <dbReference type="Proteomes" id="UP001305647"/>
    </source>
</evidence>
<comment type="caution">
    <text evidence="2">The sequence shown here is derived from an EMBL/GenBank/DDBJ whole genome shotgun (WGS) entry which is preliminary data.</text>
</comment>
<proteinExistence type="predicted"/>
<organism evidence="2 3">
    <name type="scientific">Parathielavia hyrcaniae</name>
    <dbReference type="NCBI Taxonomy" id="113614"/>
    <lineage>
        <taxon>Eukaryota</taxon>
        <taxon>Fungi</taxon>
        <taxon>Dikarya</taxon>
        <taxon>Ascomycota</taxon>
        <taxon>Pezizomycotina</taxon>
        <taxon>Sordariomycetes</taxon>
        <taxon>Sordariomycetidae</taxon>
        <taxon>Sordariales</taxon>
        <taxon>Chaetomiaceae</taxon>
        <taxon>Parathielavia</taxon>
    </lineage>
</organism>
<sequence length="108" mass="12153">MDRDVCYCASFYSSVKCTNMVIKFGERCRLCKVMDPCGRSIKQGQLPDDMLYLSSQSRSDEERDEQSGTSPDTARRPSWPFDGLSMPLSRKSTQDGFGSKAARVNPRP</sequence>
<protein>
    <submittedName>
        <fullName evidence="2">Uncharacterized protein</fullName>
    </submittedName>
</protein>
<reference evidence="2" key="1">
    <citation type="journal article" date="2023" name="Mol. Phylogenet. Evol.">
        <title>Genome-scale phylogeny and comparative genomics of the fungal order Sordariales.</title>
        <authorList>
            <person name="Hensen N."/>
            <person name="Bonometti L."/>
            <person name="Westerberg I."/>
            <person name="Brannstrom I.O."/>
            <person name="Guillou S."/>
            <person name="Cros-Aarteil S."/>
            <person name="Calhoun S."/>
            <person name="Haridas S."/>
            <person name="Kuo A."/>
            <person name="Mondo S."/>
            <person name="Pangilinan J."/>
            <person name="Riley R."/>
            <person name="LaButti K."/>
            <person name="Andreopoulos B."/>
            <person name="Lipzen A."/>
            <person name="Chen C."/>
            <person name="Yan M."/>
            <person name="Daum C."/>
            <person name="Ng V."/>
            <person name="Clum A."/>
            <person name="Steindorff A."/>
            <person name="Ohm R.A."/>
            <person name="Martin F."/>
            <person name="Silar P."/>
            <person name="Natvig D.O."/>
            <person name="Lalanne C."/>
            <person name="Gautier V."/>
            <person name="Ament-Velasquez S.L."/>
            <person name="Kruys A."/>
            <person name="Hutchinson M.I."/>
            <person name="Powell A.J."/>
            <person name="Barry K."/>
            <person name="Miller A.N."/>
            <person name="Grigoriev I.V."/>
            <person name="Debuchy R."/>
            <person name="Gladieux P."/>
            <person name="Hiltunen Thoren M."/>
            <person name="Johannesson H."/>
        </authorList>
    </citation>
    <scope>NUCLEOTIDE SEQUENCE</scope>
    <source>
        <strain evidence="2">CBS 757.83</strain>
    </source>
</reference>
<accession>A0AAN6T1Z2</accession>
<evidence type="ECO:0000256" key="1">
    <source>
        <dbReference type="SAM" id="MobiDB-lite"/>
    </source>
</evidence>
<dbReference type="AlphaFoldDB" id="A0AAN6T1Z2"/>
<dbReference type="EMBL" id="MU863632">
    <property type="protein sequence ID" value="KAK4102160.1"/>
    <property type="molecule type" value="Genomic_DNA"/>
</dbReference>